<sequence>MVKNAFDSPYPHILGTNHKPTTTESAAIHRFLEAPKAELFSIREKLAKLQARSDQLDLLINQHRALTSPMRRMPDDILREIFVRCLPIDALPARDLLEAPLLLTRICRFWREVVITTPALWNSIHILLPTVFRHDLLDDGFEGLVERRFEGTKLWLERSGSLPLSIFFSANLECNCIPSLNATTEWLRANPIIAESMRRLMQLFLRYYFRWRRVTFHVPAPILQCDDIEVLSSHSPYLESLELRPTFRELGPHDNLACHMLRAPTLRSLHYNRNTVDLPTHFHYLTDLRVSSPRPHHGPIDLQQAIEILLSCSHSLRICALDMQLPRQPQVQNGPTIELPHLEHLTIRYKGIGFANNMSLFLGTLLTPNLRELAFH</sequence>
<dbReference type="Proteomes" id="UP001465976">
    <property type="component" value="Unassembled WGS sequence"/>
</dbReference>
<organism evidence="1 2">
    <name type="scientific">Marasmius crinis-equi</name>
    <dbReference type="NCBI Taxonomy" id="585013"/>
    <lineage>
        <taxon>Eukaryota</taxon>
        <taxon>Fungi</taxon>
        <taxon>Dikarya</taxon>
        <taxon>Basidiomycota</taxon>
        <taxon>Agaricomycotina</taxon>
        <taxon>Agaricomycetes</taxon>
        <taxon>Agaricomycetidae</taxon>
        <taxon>Agaricales</taxon>
        <taxon>Marasmiineae</taxon>
        <taxon>Marasmiaceae</taxon>
        <taxon>Marasmius</taxon>
    </lineage>
</organism>
<name>A0ABR3F0L6_9AGAR</name>
<keyword evidence="2" id="KW-1185">Reference proteome</keyword>
<dbReference type="EMBL" id="JBAHYK010001269">
    <property type="protein sequence ID" value="KAL0568739.1"/>
    <property type="molecule type" value="Genomic_DNA"/>
</dbReference>
<evidence type="ECO:0000313" key="2">
    <source>
        <dbReference type="Proteomes" id="UP001465976"/>
    </source>
</evidence>
<evidence type="ECO:0008006" key="3">
    <source>
        <dbReference type="Google" id="ProtNLM"/>
    </source>
</evidence>
<protein>
    <recommendedName>
        <fullName evidence="3">F-box domain-containing protein</fullName>
    </recommendedName>
</protein>
<comment type="caution">
    <text evidence="1">The sequence shown here is derived from an EMBL/GenBank/DDBJ whole genome shotgun (WGS) entry which is preliminary data.</text>
</comment>
<reference evidence="1 2" key="1">
    <citation type="submission" date="2024-02" db="EMBL/GenBank/DDBJ databases">
        <title>A draft genome for the cacao thread blight pathogen Marasmius crinis-equi.</title>
        <authorList>
            <person name="Cohen S.P."/>
            <person name="Baruah I.K."/>
            <person name="Amoako-Attah I."/>
            <person name="Bukari Y."/>
            <person name="Meinhardt L.W."/>
            <person name="Bailey B.A."/>
        </authorList>
    </citation>
    <scope>NUCLEOTIDE SEQUENCE [LARGE SCALE GENOMIC DNA]</scope>
    <source>
        <strain evidence="1 2">GH-76</strain>
    </source>
</reference>
<feature type="non-terminal residue" evidence="1">
    <location>
        <position position="376"/>
    </location>
</feature>
<accession>A0ABR3F0L6</accession>
<dbReference type="Gene3D" id="1.20.1280.50">
    <property type="match status" value="1"/>
</dbReference>
<gene>
    <name evidence="1" type="ORF">V5O48_013248</name>
</gene>
<evidence type="ECO:0000313" key="1">
    <source>
        <dbReference type="EMBL" id="KAL0568739.1"/>
    </source>
</evidence>
<proteinExistence type="predicted"/>